<dbReference type="SUPFAM" id="SSF52540">
    <property type="entry name" value="P-loop containing nucleoside triphosphate hydrolases"/>
    <property type="match status" value="1"/>
</dbReference>
<dbReference type="EMBL" id="JASNQZ010000014">
    <property type="protein sequence ID" value="KAL0948456.1"/>
    <property type="molecule type" value="Genomic_DNA"/>
</dbReference>
<feature type="region of interest" description="Disordered" evidence="2">
    <location>
        <begin position="536"/>
        <end position="604"/>
    </location>
</feature>
<feature type="region of interest" description="Disordered" evidence="2">
    <location>
        <begin position="20"/>
        <end position="45"/>
    </location>
</feature>
<evidence type="ECO:0000313" key="4">
    <source>
        <dbReference type="EMBL" id="KAL0948456.1"/>
    </source>
</evidence>
<dbReference type="InterPro" id="IPR059179">
    <property type="entry name" value="MLKL-like_MCAfunc"/>
</dbReference>
<dbReference type="CDD" id="cd21037">
    <property type="entry name" value="MLKL_NTD"/>
    <property type="match status" value="1"/>
</dbReference>
<reference evidence="5" key="1">
    <citation type="submission" date="2024-06" db="EMBL/GenBank/DDBJ databases">
        <title>Multi-omics analyses provide insights into the biosynthesis of the anticancer antibiotic pleurotin in Hohenbuehelia grisea.</title>
        <authorList>
            <person name="Weaver J.A."/>
            <person name="Alberti F."/>
        </authorList>
    </citation>
    <scope>NUCLEOTIDE SEQUENCE [LARGE SCALE GENOMIC DNA]</scope>
    <source>
        <strain evidence="5">T-177</strain>
    </source>
</reference>
<protein>
    <recommendedName>
        <fullName evidence="3">G domain-containing protein</fullName>
    </recommendedName>
</protein>
<feature type="compositionally biased region" description="Basic and acidic residues" evidence="2">
    <location>
        <begin position="540"/>
        <end position="556"/>
    </location>
</feature>
<feature type="compositionally biased region" description="Polar residues" evidence="2">
    <location>
        <begin position="28"/>
        <end position="39"/>
    </location>
</feature>
<evidence type="ECO:0000313" key="5">
    <source>
        <dbReference type="Proteomes" id="UP001556367"/>
    </source>
</evidence>
<organism evidence="4 5">
    <name type="scientific">Hohenbuehelia grisea</name>
    <dbReference type="NCBI Taxonomy" id="104357"/>
    <lineage>
        <taxon>Eukaryota</taxon>
        <taxon>Fungi</taxon>
        <taxon>Dikarya</taxon>
        <taxon>Basidiomycota</taxon>
        <taxon>Agaricomycotina</taxon>
        <taxon>Agaricomycetes</taxon>
        <taxon>Agaricomycetidae</taxon>
        <taxon>Agaricales</taxon>
        <taxon>Pleurotineae</taxon>
        <taxon>Pleurotaceae</taxon>
        <taxon>Hohenbuehelia</taxon>
    </lineage>
</organism>
<dbReference type="InterPro" id="IPR006073">
    <property type="entry name" value="GTP-bd"/>
</dbReference>
<feature type="region of interest" description="Disordered" evidence="2">
    <location>
        <begin position="351"/>
        <end position="380"/>
    </location>
</feature>
<sequence length="604" mass="66894">MQQVVLRADTISPAAAVRQLPEAHKRSQSLPEYGSQSRDPWSIESDFIPSPITQGDMIIAVMGPTGAGKSTFVNAATGRNSTEVGHSLESCTQDIRITRCQHPYDLERKVVFVDTPGFDDTRRTDVEVLTSITNWLAETYGQGITLSGLLFFHRISDNRFAGTPLRNLEMFKKLCGSSALRNVVLLTTMWDEVFGNTGEERLDDLQKNYWKGMIASGSRVARFDNRPDRNYRCAWDIIAAFSTVVQPPLLIQREMVDERRSLVDTSAGGVLFGWLENLMRQFRETLRRLETLLRGIPKDDAAAEDVKKQAVDAKLNMEEVSRQSRLLRANSQSLRRRAALVVRTVLAGGTKRPQIPRPIPELRIPETRPGTSSEDTDGVEDVGDRSKLAGLIVALRHARALAEMSSMPFIKGAFQLALTILESIEAMSVVDDALVTVASNASRLLLIIHRIDLGDISDDMMHCIADLESDLTSIQRVVDKVRSRAGVLRYALEPADRLAVQACEGKIQAAYTRFEVVSAIILHQNVNRLLRAGMAPETSRGLDPHDRSTIPGRTDDDVPTPVILPKPHRSPGYIAGYITNEPFNEPSQPSRSVACTKSSSVEAD</sequence>
<evidence type="ECO:0000259" key="3">
    <source>
        <dbReference type="Pfam" id="PF01926"/>
    </source>
</evidence>
<comment type="caution">
    <text evidence="4">The sequence shown here is derived from an EMBL/GenBank/DDBJ whole genome shotgun (WGS) entry which is preliminary data.</text>
</comment>
<dbReference type="CDD" id="cd00882">
    <property type="entry name" value="Ras_like_GTPase"/>
    <property type="match status" value="1"/>
</dbReference>
<dbReference type="Proteomes" id="UP001556367">
    <property type="component" value="Unassembled WGS sequence"/>
</dbReference>
<proteinExistence type="predicted"/>
<feature type="coiled-coil region" evidence="1">
    <location>
        <begin position="303"/>
        <end position="337"/>
    </location>
</feature>
<evidence type="ECO:0000256" key="2">
    <source>
        <dbReference type="SAM" id="MobiDB-lite"/>
    </source>
</evidence>
<dbReference type="Pfam" id="PF01926">
    <property type="entry name" value="MMR_HSR1"/>
    <property type="match status" value="1"/>
</dbReference>
<accession>A0ABR3IYQ2</accession>
<dbReference type="InterPro" id="IPR027417">
    <property type="entry name" value="P-loop_NTPase"/>
</dbReference>
<feature type="domain" description="G" evidence="3">
    <location>
        <begin position="59"/>
        <end position="119"/>
    </location>
</feature>
<keyword evidence="1" id="KW-0175">Coiled coil</keyword>
<dbReference type="Gene3D" id="3.40.50.300">
    <property type="entry name" value="P-loop containing nucleotide triphosphate hydrolases"/>
    <property type="match status" value="1"/>
</dbReference>
<evidence type="ECO:0000256" key="1">
    <source>
        <dbReference type="SAM" id="Coils"/>
    </source>
</evidence>
<gene>
    <name evidence="4" type="ORF">HGRIS_011029</name>
</gene>
<keyword evidence="5" id="KW-1185">Reference proteome</keyword>
<feature type="compositionally biased region" description="Polar residues" evidence="2">
    <location>
        <begin position="581"/>
        <end position="604"/>
    </location>
</feature>
<name>A0ABR3IYQ2_9AGAR</name>